<sequence length="148" mass="17371">MRKNGSVFSMMRERNLDLLRAYREALNRNMRSDKDLVYMDLLTETVASQASRYWVSVERASSVIYQMNKGAMPKGMKDNAKVFYKSLFEKFVSYRSDHPKMPIKHIVSIIIESPAPCFVLTPESAKAIISKMRKECYEQTMRRLRHCF</sequence>
<evidence type="ECO:0000313" key="1">
    <source>
        <dbReference type="EMBL" id="DAD76062.1"/>
    </source>
</evidence>
<reference evidence="1" key="1">
    <citation type="journal article" date="2021" name="Proc. Natl. Acad. Sci. U.S.A.">
        <title>A Catalog of Tens of Thousands of Viruses from Human Metagenomes Reveals Hidden Associations with Chronic Diseases.</title>
        <authorList>
            <person name="Tisza M.J."/>
            <person name="Buck C.B."/>
        </authorList>
    </citation>
    <scope>NUCLEOTIDE SEQUENCE</scope>
    <source>
        <strain evidence="1">CtIi96</strain>
    </source>
</reference>
<organism evidence="1">
    <name type="scientific">Podoviridae sp. ctIi96</name>
    <dbReference type="NCBI Taxonomy" id="2826550"/>
    <lineage>
        <taxon>Viruses</taxon>
        <taxon>Duplodnaviria</taxon>
        <taxon>Heunggongvirae</taxon>
        <taxon>Uroviricota</taxon>
        <taxon>Caudoviricetes</taxon>
    </lineage>
</organism>
<proteinExistence type="predicted"/>
<name>A0A8S5M1K2_9CAUD</name>
<dbReference type="EMBL" id="BK014795">
    <property type="protein sequence ID" value="DAD76062.1"/>
    <property type="molecule type" value="Genomic_DNA"/>
</dbReference>
<protein>
    <submittedName>
        <fullName evidence="1">Uncharacterized protein</fullName>
    </submittedName>
</protein>
<accession>A0A8S5M1K2</accession>